<reference evidence="1 2" key="1">
    <citation type="submission" date="2019-03" db="EMBL/GenBank/DDBJ databases">
        <title>First draft genome of Liparis tanakae, snailfish: a comprehensive survey of snailfish specific genes.</title>
        <authorList>
            <person name="Kim W."/>
            <person name="Song I."/>
            <person name="Jeong J.-H."/>
            <person name="Kim D."/>
            <person name="Kim S."/>
            <person name="Ryu S."/>
            <person name="Song J.Y."/>
            <person name="Lee S.K."/>
        </authorList>
    </citation>
    <scope>NUCLEOTIDE SEQUENCE [LARGE SCALE GENOMIC DNA]</scope>
    <source>
        <tissue evidence="1">Muscle</tissue>
    </source>
</reference>
<evidence type="ECO:0000313" key="2">
    <source>
        <dbReference type="Proteomes" id="UP000314294"/>
    </source>
</evidence>
<accession>A0A4Z2GZ32</accession>
<sequence>MDMRLDESVLEFCVLASDPDLYLTLRHSELNHQTDTWPRTPEPRHVPAWLLSHYPALPRHTQTFEGFGIGRRVKTRWSVKQGNKSKEGQQRSLNSVAAWTGPLRMWEVF</sequence>
<proteinExistence type="predicted"/>
<evidence type="ECO:0000313" key="1">
    <source>
        <dbReference type="EMBL" id="TNN58897.1"/>
    </source>
</evidence>
<dbReference type="EMBL" id="SRLO01000368">
    <property type="protein sequence ID" value="TNN58897.1"/>
    <property type="molecule type" value="Genomic_DNA"/>
</dbReference>
<protein>
    <submittedName>
        <fullName evidence="1">Uncharacterized protein</fullName>
    </submittedName>
</protein>
<name>A0A4Z2GZ32_9TELE</name>
<comment type="caution">
    <text evidence="1">The sequence shown here is derived from an EMBL/GenBank/DDBJ whole genome shotgun (WGS) entry which is preliminary data.</text>
</comment>
<keyword evidence="2" id="KW-1185">Reference proteome</keyword>
<dbReference type="AlphaFoldDB" id="A0A4Z2GZ32"/>
<gene>
    <name evidence="1" type="ORF">EYF80_030907</name>
</gene>
<organism evidence="1 2">
    <name type="scientific">Liparis tanakae</name>
    <name type="common">Tanaka's snailfish</name>
    <dbReference type="NCBI Taxonomy" id="230148"/>
    <lineage>
        <taxon>Eukaryota</taxon>
        <taxon>Metazoa</taxon>
        <taxon>Chordata</taxon>
        <taxon>Craniata</taxon>
        <taxon>Vertebrata</taxon>
        <taxon>Euteleostomi</taxon>
        <taxon>Actinopterygii</taxon>
        <taxon>Neopterygii</taxon>
        <taxon>Teleostei</taxon>
        <taxon>Neoteleostei</taxon>
        <taxon>Acanthomorphata</taxon>
        <taxon>Eupercaria</taxon>
        <taxon>Perciformes</taxon>
        <taxon>Cottioidei</taxon>
        <taxon>Cottales</taxon>
        <taxon>Liparidae</taxon>
        <taxon>Liparis</taxon>
    </lineage>
</organism>
<dbReference type="Proteomes" id="UP000314294">
    <property type="component" value="Unassembled WGS sequence"/>
</dbReference>